<evidence type="ECO:0000313" key="1">
    <source>
        <dbReference type="EMBL" id="CAJ1384883.1"/>
    </source>
</evidence>
<organism evidence="1 2">
    <name type="scientific">Effrenium voratum</name>
    <dbReference type="NCBI Taxonomy" id="2562239"/>
    <lineage>
        <taxon>Eukaryota</taxon>
        <taxon>Sar</taxon>
        <taxon>Alveolata</taxon>
        <taxon>Dinophyceae</taxon>
        <taxon>Suessiales</taxon>
        <taxon>Symbiodiniaceae</taxon>
        <taxon>Effrenium</taxon>
    </lineage>
</organism>
<protein>
    <submittedName>
        <fullName evidence="1">Uncharacterized protein</fullName>
    </submittedName>
</protein>
<proteinExistence type="predicted"/>
<accession>A0AA36IBW9</accession>
<dbReference type="AlphaFoldDB" id="A0AA36IBW9"/>
<keyword evidence="2" id="KW-1185">Reference proteome</keyword>
<gene>
    <name evidence="1" type="ORF">EVOR1521_LOCUS11643</name>
</gene>
<reference evidence="1" key="1">
    <citation type="submission" date="2023-08" db="EMBL/GenBank/DDBJ databases">
        <authorList>
            <person name="Chen Y."/>
            <person name="Shah S."/>
            <person name="Dougan E. K."/>
            <person name="Thang M."/>
            <person name="Chan C."/>
        </authorList>
    </citation>
    <scope>NUCLEOTIDE SEQUENCE</scope>
</reference>
<dbReference type="Proteomes" id="UP001178507">
    <property type="component" value="Unassembled WGS sequence"/>
</dbReference>
<sequence>MRLLPASLQNASSCEGWVEKPGYPKLDGCWIHAPQAGQTLPEFHFEEDHEKTRGEPPPFLYLGSGSDCQVRLTSSFPKRLCRLFKYGKRWFLEALLPNQVRLHGEYLTAGQQEALQDRDLIDLPEGAYEIHIEEHESRYLEEPPFPNRFPARWPLRSSLAEAPEAPEELRRLAWQTDQMRRGSEQDQVRVSDWSSFSQYVKQHYLRHGIDCVTWKACRSQALDAKPPSRAPRALAPWLQELLVSERQLPGLQRELPFASCLRASGVEVQTMSPLSLATPVAPAATRAAPTVPSGLLAPAVTHEHSVPSAVSTEPAAVAEMPTTDEISTAETPEAPKALQMPIREWLESIDDSLFMLQYYEEIVSHFDSLKQIHDIYVRDSQVDPQFFAAAGVSKLGHKRIIEKWFREHCSPG</sequence>
<name>A0AA36IBW9_9DINO</name>
<comment type="caution">
    <text evidence="1">The sequence shown here is derived from an EMBL/GenBank/DDBJ whole genome shotgun (WGS) entry which is preliminary data.</text>
</comment>
<dbReference type="EMBL" id="CAUJNA010001167">
    <property type="protein sequence ID" value="CAJ1384883.1"/>
    <property type="molecule type" value="Genomic_DNA"/>
</dbReference>
<evidence type="ECO:0000313" key="2">
    <source>
        <dbReference type="Proteomes" id="UP001178507"/>
    </source>
</evidence>